<dbReference type="Pfam" id="PF03808">
    <property type="entry name" value="Glyco_tran_WecG"/>
    <property type="match status" value="1"/>
</dbReference>
<keyword evidence="1" id="KW-0328">Glycosyltransferase</keyword>
<protein>
    <submittedName>
        <fullName evidence="3">WecB/TagA/CpsF family glycosyltransferase</fullName>
    </submittedName>
</protein>
<dbReference type="NCBIfam" id="TIGR00696">
    <property type="entry name" value="wecG_tagA_cpsF"/>
    <property type="match status" value="1"/>
</dbReference>
<evidence type="ECO:0000256" key="1">
    <source>
        <dbReference type="ARBA" id="ARBA00022676"/>
    </source>
</evidence>
<dbReference type="CDD" id="cd06533">
    <property type="entry name" value="Glyco_transf_WecG_TagA"/>
    <property type="match status" value="1"/>
</dbReference>
<reference evidence="3 4" key="1">
    <citation type="submission" date="2020-04" db="EMBL/GenBank/DDBJ databases">
        <title>Enterovirga sp. isolate from soil.</title>
        <authorList>
            <person name="Chea S."/>
            <person name="Kim D.-U."/>
        </authorList>
    </citation>
    <scope>NUCLEOTIDE SEQUENCE [LARGE SCALE GENOMIC DNA]</scope>
    <source>
        <strain evidence="3 4">DB1703</strain>
    </source>
</reference>
<keyword evidence="2 3" id="KW-0808">Transferase</keyword>
<sequence>MVTSLDIRPAGPEVGLDLFDKLSVVETERELDSLVSDLLDRKRAVVLSFLNQHAFNLAMRDAPFRRALLESDILLRDGVGIEVALKLLGRPAGLNSNGTDLIPLILEKARGRRVAIFGTREPWLGAAADRIGRLGAEIVSCRDGFQPEASYLDQVRATRPSIVLLAMGMPRQESLAALIRSEAEEPCLIINGGAILDFMANRFRRAPTWMQAARIEWIFRMAQEPERLMRRYLSGGPPFAMKVLRLAWHQRARRALASGDP</sequence>
<dbReference type="InterPro" id="IPR004629">
    <property type="entry name" value="WecG_TagA_CpsF"/>
</dbReference>
<evidence type="ECO:0000256" key="2">
    <source>
        <dbReference type="ARBA" id="ARBA00022679"/>
    </source>
</evidence>
<comment type="caution">
    <text evidence="3">The sequence shown here is derived from an EMBL/GenBank/DDBJ whole genome shotgun (WGS) entry which is preliminary data.</text>
</comment>
<gene>
    <name evidence="3" type="ORF">HJG44_02600</name>
</gene>
<name>A0A849I146_9HYPH</name>
<organism evidence="3 4">
    <name type="scientific">Enterovirga aerilata</name>
    <dbReference type="NCBI Taxonomy" id="2730920"/>
    <lineage>
        <taxon>Bacteria</taxon>
        <taxon>Pseudomonadati</taxon>
        <taxon>Pseudomonadota</taxon>
        <taxon>Alphaproteobacteria</taxon>
        <taxon>Hyphomicrobiales</taxon>
        <taxon>Methylobacteriaceae</taxon>
        <taxon>Enterovirga</taxon>
    </lineage>
</organism>
<dbReference type="PANTHER" id="PTHR34136">
    <property type="match status" value="1"/>
</dbReference>
<dbReference type="EMBL" id="JABEPP010000001">
    <property type="protein sequence ID" value="NNM71284.1"/>
    <property type="molecule type" value="Genomic_DNA"/>
</dbReference>
<accession>A0A849I146</accession>
<evidence type="ECO:0000313" key="3">
    <source>
        <dbReference type="EMBL" id="NNM71284.1"/>
    </source>
</evidence>
<dbReference type="PANTHER" id="PTHR34136:SF1">
    <property type="entry name" value="UDP-N-ACETYL-D-MANNOSAMINURONIC ACID TRANSFERASE"/>
    <property type="match status" value="1"/>
</dbReference>
<proteinExistence type="predicted"/>
<dbReference type="Proteomes" id="UP000564885">
    <property type="component" value="Unassembled WGS sequence"/>
</dbReference>
<evidence type="ECO:0000313" key="4">
    <source>
        <dbReference type="Proteomes" id="UP000564885"/>
    </source>
</evidence>
<dbReference type="AlphaFoldDB" id="A0A849I146"/>
<keyword evidence="4" id="KW-1185">Reference proteome</keyword>
<dbReference type="GO" id="GO:0016758">
    <property type="term" value="F:hexosyltransferase activity"/>
    <property type="evidence" value="ECO:0007669"/>
    <property type="project" value="TreeGrafter"/>
</dbReference>